<reference evidence="11" key="1">
    <citation type="submission" date="2024-04" db="EMBL/GenBank/DDBJ databases">
        <authorList>
            <person name="Shaw F."/>
            <person name="Minotto A."/>
        </authorList>
    </citation>
    <scope>NUCLEOTIDE SEQUENCE [LARGE SCALE GENOMIC DNA]</scope>
</reference>
<keyword evidence="4" id="KW-0805">Transcription regulation</keyword>
<feature type="compositionally biased region" description="Basic and acidic residues" evidence="9">
    <location>
        <begin position="86"/>
        <end position="97"/>
    </location>
</feature>
<keyword evidence="6" id="KW-0804">Transcription</keyword>
<evidence type="ECO:0000313" key="11">
    <source>
        <dbReference type="Proteomes" id="UP001497453"/>
    </source>
</evidence>
<protein>
    <recommendedName>
        <fullName evidence="3">Mediator of RNA polymerase II transcription subunit 19</fullName>
    </recommendedName>
    <alternativeName>
        <fullName evidence="8">Mediator complex subunit 19</fullName>
    </alternativeName>
</protein>
<evidence type="ECO:0000256" key="4">
    <source>
        <dbReference type="ARBA" id="ARBA00023015"/>
    </source>
</evidence>
<feature type="compositionally biased region" description="Polar residues" evidence="9">
    <location>
        <begin position="11"/>
        <end position="20"/>
    </location>
</feature>
<dbReference type="EMBL" id="OZ037952">
    <property type="protein sequence ID" value="CAL1715817.1"/>
    <property type="molecule type" value="Genomic_DNA"/>
</dbReference>
<dbReference type="InterPro" id="IPR013942">
    <property type="entry name" value="Mediator_Med19_fun"/>
</dbReference>
<evidence type="ECO:0000313" key="10">
    <source>
        <dbReference type="EMBL" id="CAL1715817.1"/>
    </source>
</evidence>
<dbReference type="Proteomes" id="UP001497453">
    <property type="component" value="Chromosome 9"/>
</dbReference>
<gene>
    <name evidence="10" type="ORF">GFSPODELE1_LOCUS10445</name>
</gene>
<comment type="subcellular location">
    <subcellularLocation>
        <location evidence="1">Nucleus</location>
    </subcellularLocation>
</comment>
<sequence length="390" mass="41983">MHNDHPPSHSPPQSTLQPTNALAGPSHQYAIPPVFLPDPLPERRKPRFTSTEDLITRFQLLPTYDRYVRPYANLSGAQAPTAGAIDKGKGKERERDQSTPSAVQTPTAANEGEEEESQAKGEKKWKNNYKHLIKDIPGKHSMKKDDYLMTMMQAPPKQRNRIVPFDLRTQREAFSVSLEGLKGWNINVLVAESPQAREDRKRRKELKRLAKAQAQAQASPGALSAATPSARPATPSAASVGTPGHPPVRTGTPKPGIRPQARGRTPARVGTPRSVSTPGGPVPAAPSSVPTSTSAPTQLHQVSTPAPTPKAGPTSAEVRRGIKREREDSASAPTPTNGNGMPPVVTNTGVKPHIVVNSKAGINGVRPRKKQRVQDPQGQPLAVQQPTPRA</sequence>
<feature type="compositionally biased region" description="Polar residues" evidence="9">
    <location>
        <begin position="331"/>
        <end position="349"/>
    </location>
</feature>
<keyword evidence="11" id="KW-1185">Reference proteome</keyword>
<evidence type="ECO:0000256" key="2">
    <source>
        <dbReference type="ARBA" id="ARBA00009259"/>
    </source>
</evidence>
<evidence type="ECO:0000256" key="5">
    <source>
        <dbReference type="ARBA" id="ARBA00023159"/>
    </source>
</evidence>
<keyword evidence="7" id="KW-0539">Nucleus</keyword>
<feature type="compositionally biased region" description="Polar residues" evidence="9">
    <location>
        <begin position="98"/>
        <end position="107"/>
    </location>
</feature>
<feature type="region of interest" description="Disordered" evidence="9">
    <location>
        <begin position="79"/>
        <end position="126"/>
    </location>
</feature>
<feature type="compositionally biased region" description="Low complexity" evidence="9">
    <location>
        <begin position="285"/>
        <end position="297"/>
    </location>
</feature>
<keyword evidence="5" id="KW-0010">Activator</keyword>
<evidence type="ECO:0000256" key="8">
    <source>
        <dbReference type="ARBA" id="ARBA00032018"/>
    </source>
</evidence>
<evidence type="ECO:0000256" key="9">
    <source>
        <dbReference type="SAM" id="MobiDB-lite"/>
    </source>
</evidence>
<feature type="compositionally biased region" description="Low complexity" evidence="9">
    <location>
        <begin position="211"/>
        <end position="239"/>
    </location>
</feature>
<accession>A0ABP1E744</accession>
<feature type="compositionally biased region" description="Polar residues" evidence="9">
    <location>
        <begin position="374"/>
        <end position="390"/>
    </location>
</feature>
<evidence type="ECO:0000256" key="6">
    <source>
        <dbReference type="ARBA" id="ARBA00023163"/>
    </source>
</evidence>
<proteinExistence type="inferred from homology"/>
<evidence type="ECO:0000256" key="1">
    <source>
        <dbReference type="ARBA" id="ARBA00004123"/>
    </source>
</evidence>
<dbReference type="PANTHER" id="PTHR28270:SF1">
    <property type="entry name" value="MEDIATOR OF RNA POLYMERASE II TRANSCRIPTION SUBUNIT 19"/>
    <property type="match status" value="1"/>
</dbReference>
<dbReference type="PANTHER" id="PTHR28270">
    <property type="entry name" value="MEDIATOR OF RNA POLYMERASE II TRANSCRIPTION SUBUNIT 19"/>
    <property type="match status" value="1"/>
</dbReference>
<feature type="compositionally biased region" description="Basic and acidic residues" evidence="9">
    <location>
        <begin position="317"/>
        <end position="329"/>
    </location>
</feature>
<evidence type="ECO:0000256" key="3">
    <source>
        <dbReference type="ARBA" id="ARBA00019615"/>
    </source>
</evidence>
<feature type="compositionally biased region" description="Basic residues" evidence="9">
    <location>
        <begin position="200"/>
        <end position="210"/>
    </location>
</feature>
<organism evidence="10 11">
    <name type="scientific">Somion occarium</name>
    <dbReference type="NCBI Taxonomy" id="3059160"/>
    <lineage>
        <taxon>Eukaryota</taxon>
        <taxon>Fungi</taxon>
        <taxon>Dikarya</taxon>
        <taxon>Basidiomycota</taxon>
        <taxon>Agaricomycotina</taxon>
        <taxon>Agaricomycetes</taxon>
        <taxon>Polyporales</taxon>
        <taxon>Cerrenaceae</taxon>
        <taxon>Somion</taxon>
    </lineage>
</organism>
<evidence type="ECO:0000256" key="7">
    <source>
        <dbReference type="ARBA" id="ARBA00023242"/>
    </source>
</evidence>
<name>A0ABP1E744_9APHY</name>
<feature type="region of interest" description="Disordered" evidence="9">
    <location>
        <begin position="1"/>
        <end position="53"/>
    </location>
</feature>
<feature type="region of interest" description="Disordered" evidence="9">
    <location>
        <begin position="195"/>
        <end position="390"/>
    </location>
</feature>
<comment type="similarity">
    <text evidence="2">Belongs to the Mediator complex subunit 19 family.</text>
</comment>